<evidence type="ECO:0000256" key="1">
    <source>
        <dbReference type="ARBA" id="ARBA00022448"/>
    </source>
</evidence>
<dbReference type="InterPro" id="IPR027417">
    <property type="entry name" value="P-loop_NTPase"/>
</dbReference>
<dbReference type="GO" id="GO:0005524">
    <property type="term" value="F:ATP binding"/>
    <property type="evidence" value="ECO:0007669"/>
    <property type="project" value="UniProtKB-KW"/>
</dbReference>
<dbReference type="OrthoDB" id="4350300at2"/>
<name>A0A5S4H9L5_9ACTN</name>
<reference evidence="6 7" key="1">
    <citation type="submission" date="2019-05" db="EMBL/GenBank/DDBJ databases">
        <title>Draft genome sequence of Actinomadura geliboluensis A8036.</title>
        <authorList>
            <person name="Saricaoglu S."/>
            <person name="Isik K."/>
        </authorList>
    </citation>
    <scope>NUCLEOTIDE SEQUENCE [LARGE SCALE GENOMIC DNA]</scope>
    <source>
        <strain evidence="6 7">A8036</strain>
    </source>
</reference>
<dbReference type="AlphaFoldDB" id="A0A5S4H9L5"/>
<sequence>MGMTAPAGLRVRDVTVRFGAVTAVDGAGLTAPPGAVTGLIGPDGAGKTTLCEVIAGLRRPAAGTVHLGDADLTGSAARERARRGIARAAPRPGPAGSRTVREAVRAAAARHALTAEVAGRTARDRWRRRLDARRDAGPRADEVLARVGIAEHADRRAREAPPGVALLADLARALTAEPAVLLLDEPWDGLPVRYARALEVLLRDLAAEGLAVLVAGRELEPVLGVCDVVHVLDGGRVIAAGAPAEVRADPRVRDAYRAGRPVTMCRSTAGDGPPRAALRRAPR</sequence>
<organism evidence="6 7">
    <name type="scientific">Actinomadura geliboluensis</name>
    <dbReference type="NCBI Taxonomy" id="882440"/>
    <lineage>
        <taxon>Bacteria</taxon>
        <taxon>Bacillati</taxon>
        <taxon>Actinomycetota</taxon>
        <taxon>Actinomycetes</taxon>
        <taxon>Streptosporangiales</taxon>
        <taxon>Thermomonosporaceae</taxon>
        <taxon>Actinomadura</taxon>
    </lineage>
</organism>
<keyword evidence="3 6" id="KW-0067">ATP-binding</keyword>
<feature type="region of interest" description="Disordered" evidence="4">
    <location>
        <begin position="264"/>
        <end position="283"/>
    </location>
</feature>
<dbReference type="GO" id="GO:0016887">
    <property type="term" value="F:ATP hydrolysis activity"/>
    <property type="evidence" value="ECO:0007669"/>
    <property type="project" value="InterPro"/>
</dbReference>
<dbReference type="Gene3D" id="3.40.50.300">
    <property type="entry name" value="P-loop containing nucleotide triphosphate hydrolases"/>
    <property type="match status" value="1"/>
</dbReference>
<accession>A0A5S4H9L5</accession>
<dbReference type="PROSITE" id="PS50893">
    <property type="entry name" value="ABC_TRANSPORTER_2"/>
    <property type="match status" value="1"/>
</dbReference>
<dbReference type="InterPro" id="IPR003439">
    <property type="entry name" value="ABC_transporter-like_ATP-bd"/>
</dbReference>
<protein>
    <submittedName>
        <fullName evidence="6">ABC transporter ATP-binding protein</fullName>
    </submittedName>
</protein>
<keyword evidence="1" id="KW-0813">Transport</keyword>
<dbReference type="InterPro" id="IPR003593">
    <property type="entry name" value="AAA+_ATPase"/>
</dbReference>
<dbReference type="Pfam" id="PF00005">
    <property type="entry name" value="ABC_tran"/>
    <property type="match status" value="1"/>
</dbReference>
<dbReference type="Proteomes" id="UP000305238">
    <property type="component" value="Unassembled WGS sequence"/>
</dbReference>
<dbReference type="SUPFAM" id="SSF52540">
    <property type="entry name" value="P-loop containing nucleoside triphosphate hydrolases"/>
    <property type="match status" value="1"/>
</dbReference>
<dbReference type="SMART" id="SM00382">
    <property type="entry name" value="AAA"/>
    <property type="match status" value="1"/>
</dbReference>
<dbReference type="InterPro" id="IPR032823">
    <property type="entry name" value="BCA_ABC_TP_C"/>
</dbReference>
<comment type="caution">
    <text evidence="6">The sequence shown here is derived from an EMBL/GenBank/DDBJ whole genome shotgun (WGS) entry which is preliminary data.</text>
</comment>
<proteinExistence type="predicted"/>
<feature type="domain" description="ABC transporter" evidence="5">
    <location>
        <begin position="9"/>
        <end position="259"/>
    </location>
</feature>
<evidence type="ECO:0000313" key="7">
    <source>
        <dbReference type="Proteomes" id="UP000305238"/>
    </source>
</evidence>
<dbReference type="PANTHER" id="PTHR45772">
    <property type="entry name" value="CONSERVED COMPONENT OF ABC TRANSPORTER FOR NATURAL AMINO ACIDS-RELATED"/>
    <property type="match status" value="1"/>
</dbReference>
<evidence type="ECO:0000256" key="2">
    <source>
        <dbReference type="ARBA" id="ARBA00022741"/>
    </source>
</evidence>
<dbReference type="GO" id="GO:0005886">
    <property type="term" value="C:plasma membrane"/>
    <property type="evidence" value="ECO:0007669"/>
    <property type="project" value="TreeGrafter"/>
</dbReference>
<evidence type="ECO:0000256" key="3">
    <source>
        <dbReference type="ARBA" id="ARBA00022840"/>
    </source>
</evidence>
<evidence type="ECO:0000256" key="4">
    <source>
        <dbReference type="SAM" id="MobiDB-lite"/>
    </source>
</evidence>
<dbReference type="EMBL" id="VCKZ01000012">
    <property type="protein sequence ID" value="TMR41847.1"/>
    <property type="molecule type" value="Genomic_DNA"/>
</dbReference>
<gene>
    <name evidence="6" type="ORF">ETD96_03585</name>
</gene>
<dbReference type="InterPro" id="IPR051120">
    <property type="entry name" value="ABC_AA/LPS_Transport"/>
</dbReference>
<evidence type="ECO:0000313" key="6">
    <source>
        <dbReference type="EMBL" id="TMR41847.1"/>
    </source>
</evidence>
<keyword evidence="7" id="KW-1185">Reference proteome</keyword>
<keyword evidence="2" id="KW-0547">Nucleotide-binding</keyword>
<dbReference type="Pfam" id="PF12399">
    <property type="entry name" value="BCA_ABC_TP_C"/>
    <property type="match status" value="1"/>
</dbReference>
<evidence type="ECO:0000259" key="5">
    <source>
        <dbReference type="PROSITE" id="PS50893"/>
    </source>
</evidence>